<sequence length="778" mass="88738">MLPYLDELPNLLQSKSRKPKRQKRLEKLRFTVTHCEEPNVEQGMAPVDIPQGIGLWQQEDSVIGPLYRQAQEEGQDKNPTAGGLGNLMFVRDGVLYKGKGIEACIVVPQKAKDIVLELGHSIPWAGHLGRQKTSARISRHFFWPNMNKDVAEFCRTCPQCQKTSGRGPPRAPLESLPVVGVPFEQLGMDVVGPLERSKTGNRFMLVITDYATRYPEVFPLKTVKARNIAICLMQLFSRMGFPKTILTDQGSNFMSKLLRQVYRLLGIKGIRTTPYHPQTDGLTERFNQTLKQMLRKYVSESGADWDQWIPYLLFAYREVPQSSTGFSPFELLYGREVRGPLALLKECWMGGQEAPETQHVLSYVLQMRERLKSMTQLAQSNLAQAQQRQRKYYDQKTKVRSFETGERVLVMLPSDTSKLLAKWQGPFEVVRKLGPTTYEVANLGKRRSSRVLHVNLLKKWHERLPQVAGVCMIHQVEDEDEVEEQYLPRPVVTTVDLNHLSPLQQSQLQKICSLGVCQEKPGRTTLIHHNITLHEGAANRRKSYRIPERLLPALKEEVNQMLAMGIIEPSSSEWCSPVVLVPKKDGTLRFCVDFRYLNSVSKFDSYPTPRIDDLIDHLGRARWLTTLDLCKGYWQVPLSDTAKELTAFKTPWGLFHFCTMPFGLHGSPATFQRLMDQVLGGLERYAAAYLDDVIFFSSSWEEHLEHLKEVFHRIQSAGFTINPRKCAIAKKETEYLGCGIIRPQIQKIQAIQDCSLPQTKTKVRAFLGMAGWLMALRA</sequence>
<dbReference type="FunFam" id="1.10.340.70:FF:000001">
    <property type="entry name" value="Retrovirus-related Pol polyprotein from transposon gypsy-like Protein"/>
    <property type="match status" value="1"/>
</dbReference>
<dbReference type="InterPro" id="IPR050951">
    <property type="entry name" value="Retrovirus_Pol_polyprotein"/>
</dbReference>
<feature type="domain" description="Reverse transcriptase" evidence="11">
    <location>
        <begin position="562"/>
        <end position="740"/>
    </location>
</feature>
<evidence type="ECO:0000256" key="4">
    <source>
        <dbReference type="ARBA" id="ARBA00022679"/>
    </source>
</evidence>
<keyword evidence="14" id="KW-1185">Reference proteome</keyword>
<dbReference type="SUPFAM" id="SSF56672">
    <property type="entry name" value="DNA/RNA polymerases"/>
    <property type="match status" value="1"/>
</dbReference>
<dbReference type="Gene3D" id="3.10.10.10">
    <property type="entry name" value="HIV Type 1 Reverse Transcriptase, subunit A, domain 1"/>
    <property type="match status" value="1"/>
</dbReference>
<dbReference type="PROSITE" id="PS50878">
    <property type="entry name" value="RT_POL"/>
    <property type="match status" value="1"/>
</dbReference>
<dbReference type="Ensembl" id="ENSCCRT00010053784.1">
    <property type="protein sequence ID" value="ENSCCRP00010049051.1"/>
    <property type="gene ID" value="ENSCCRG00010020781.1"/>
</dbReference>
<evidence type="ECO:0000256" key="10">
    <source>
        <dbReference type="ARBA" id="ARBA00039658"/>
    </source>
</evidence>
<dbReference type="PANTHER" id="PTHR37984">
    <property type="entry name" value="PROTEIN CBG26694"/>
    <property type="match status" value="1"/>
</dbReference>
<dbReference type="Gene3D" id="3.30.420.10">
    <property type="entry name" value="Ribonuclease H-like superfamily/Ribonuclease H"/>
    <property type="match status" value="1"/>
</dbReference>
<name>A0A8C1KKS7_CYPCA</name>
<protein>
    <recommendedName>
        <fullName evidence="10">Gypsy retrotransposon integrase-like protein 1</fullName>
        <ecNumber evidence="2">3.1.26.4</ecNumber>
    </recommendedName>
</protein>
<dbReference type="PROSITE" id="PS50994">
    <property type="entry name" value="INTEGRASE"/>
    <property type="match status" value="1"/>
</dbReference>
<dbReference type="Gene3D" id="3.30.70.270">
    <property type="match status" value="1"/>
</dbReference>
<dbReference type="GO" id="GO:0003676">
    <property type="term" value="F:nucleic acid binding"/>
    <property type="evidence" value="ECO:0007669"/>
    <property type="project" value="InterPro"/>
</dbReference>
<dbReference type="InterPro" id="IPR043502">
    <property type="entry name" value="DNA/RNA_pol_sf"/>
</dbReference>
<organism evidence="13 14">
    <name type="scientific">Cyprinus carpio</name>
    <name type="common">Common carp</name>
    <dbReference type="NCBI Taxonomy" id="7962"/>
    <lineage>
        <taxon>Eukaryota</taxon>
        <taxon>Metazoa</taxon>
        <taxon>Chordata</taxon>
        <taxon>Craniata</taxon>
        <taxon>Vertebrata</taxon>
        <taxon>Euteleostomi</taxon>
        <taxon>Actinopterygii</taxon>
        <taxon>Neopterygii</taxon>
        <taxon>Teleostei</taxon>
        <taxon>Ostariophysi</taxon>
        <taxon>Cypriniformes</taxon>
        <taxon>Cyprinidae</taxon>
        <taxon>Cyprininae</taxon>
        <taxon>Cyprinus</taxon>
    </lineage>
</organism>
<dbReference type="EC" id="3.1.26.4" evidence="2"/>
<proteinExistence type="inferred from homology"/>
<dbReference type="Pfam" id="PF00078">
    <property type="entry name" value="RVT_1"/>
    <property type="match status" value="1"/>
</dbReference>
<evidence type="ECO:0000259" key="12">
    <source>
        <dbReference type="PROSITE" id="PS50994"/>
    </source>
</evidence>
<accession>A0A8C1KKS7</accession>
<keyword evidence="8" id="KW-0378">Hydrolase</keyword>
<evidence type="ECO:0000256" key="2">
    <source>
        <dbReference type="ARBA" id="ARBA00012180"/>
    </source>
</evidence>
<dbReference type="SUPFAM" id="SSF53098">
    <property type="entry name" value="Ribonuclease H-like"/>
    <property type="match status" value="1"/>
</dbReference>
<evidence type="ECO:0000256" key="7">
    <source>
        <dbReference type="ARBA" id="ARBA00022759"/>
    </source>
</evidence>
<dbReference type="GO" id="GO:0004523">
    <property type="term" value="F:RNA-DNA hybrid ribonuclease activity"/>
    <property type="evidence" value="ECO:0007669"/>
    <property type="project" value="UniProtKB-EC"/>
</dbReference>
<dbReference type="InterPro" id="IPR043128">
    <property type="entry name" value="Rev_trsase/Diguanyl_cyclase"/>
</dbReference>
<evidence type="ECO:0000313" key="13">
    <source>
        <dbReference type="Ensembl" id="ENSCCRP00010049051.1"/>
    </source>
</evidence>
<dbReference type="Pfam" id="PF00665">
    <property type="entry name" value="rve"/>
    <property type="match status" value="1"/>
</dbReference>
<comment type="similarity">
    <text evidence="1">Belongs to the beta type-B retroviral polymerase family. HERV class-II K(HML-2) pol subfamily.</text>
</comment>
<evidence type="ECO:0000256" key="1">
    <source>
        <dbReference type="ARBA" id="ARBA00010879"/>
    </source>
</evidence>
<keyword evidence="7" id="KW-0255">Endonuclease</keyword>
<dbReference type="InterPro" id="IPR054465">
    <property type="entry name" value="Integrase_p58-like_C"/>
</dbReference>
<keyword evidence="9" id="KW-0695">RNA-directed DNA polymerase</keyword>
<dbReference type="AlphaFoldDB" id="A0A8C1KKS7"/>
<dbReference type="InterPro" id="IPR012337">
    <property type="entry name" value="RNaseH-like_sf"/>
</dbReference>
<dbReference type="Pfam" id="PF17921">
    <property type="entry name" value="Integrase_H2C2"/>
    <property type="match status" value="1"/>
</dbReference>
<dbReference type="InterPro" id="IPR001584">
    <property type="entry name" value="Integrase_cat-core"/>
</dbReference>
<dbReference type="GO" id="GO:0015074">
    <property type="term" value="P:DNA integration"/>
    <property type="evidence" value="ECO:0007669"/>
    <property type="project" value="InterPro"/>
</dbReference>
<evidence type="ECO:0000256" key="8">
    <source>
        <dbReference type="ARBA" id="ARBA00022801"/>
    </source>
</evidence>
<feature type="domain" description="Integrase catalytic" evidence="12">
    <location>
        <begin position="173"/>
        <end position="336"/>
    </location>
</feature>
<keyword evidence="4" id="KW-0808">Transferase</keyword>
<dbReference type="InterPro" id="IPR000477">
    <property type="entry name" value="RT_dom"/>
</dbReference>
<evidence type="ECO:0000313" key="14">
    <source>
        <dbReference type="Proteomes" id="UP000694427"/>
    </source>
</evidence>
<evidence type="ECO:0000256" key="6">
    <source>
        <dbReference type="ARBA" id="ARBA00022722"/>
    </source>
</evidence>
<dbReference type="GO" id="GO:0003964">
    <property type="term" value="F:RNA-directed DNA polymerase activity"/>
    <property type="evidence" value="ECO:0007669"/>
    <property type="project" value="UniProtKB-KW"/>
</dbReference>
<dbReference type="CDD" id="cd01647">
    <property type="entry name" value="RT_LTR"/>
    <property type="match status" value="1"/>
</dbReference>
<evidence type="ECO:0000259" key="11">
    <source>
        <dbReference type="PROSITE" id="PS50878"/>
    </source>
</evidence>
<reference evidence="13" key="1">
    <citation type="submission" date="2025-08" db="UniProtKB">
        <authorList>
            <consortium name="Ensembl"/>
        </authorList>
    </citation>
    <scope>IDENTIFICATION</scope>
</reference>
<dbReference type="Proteomes" id="UP000694427">
    <property type="component" value="Unplaced"/>
</dbReference>
<keyword evidence="6" id="KW-0540">Nuclease</keyword>
<keyword evidence="3" id="KW-0645">Protease</keyword>
<dbReference type="InterPro" id="IPR041588">
    <property type="entry name" value="Integrase_H2C2"/>
</dbReference>
<evidence type="ECO:0000256" key="5">
    <source>
        <dbReference type="ARBA" id="ARBA00022695"/>
    </source>
</evidence>
<dbReference type="GO" id="GO:0008233">
    <property type="term" value="F:peptidase activity"/>
    <property type="evidence" value="ECO:0007669"/>
    <property type="project" value="UniProtKB-KW"/>
</dbReference>
<dbReference type="InterPro" id="IPR036397">
    <property type="entry name" value="RNaseH_sf"/>
</dbReference>
<dbReference type="Pfam" id="PF22938">
    <property type="entry name" value="Integrase_p58_C"/>
    <property type="match status" value="1"/>
</dbReference>
<dbReference type="Gene3D" id="1.10.340.70">
    <property type="match status" value="1"/>
</dbReference>
<keyword evidence="5" id="KW-0548">Nucleotidyltransferase</keyword>
<dbReference type="PANTHER" id="PTHR37984:SF15">
    <property type="entry name" value="INTEGRASE CATALYTIC DOMAIN-CONTAINING PROTEIN"/>
    <property type="match status" value="1"/>
</dbReference>
<dbReference type="FunFam" id="3.30.420.10:FF:000032">
    <property type="entry name" value="Retrovirus-related Pol polyprotein from transposon 297-like Protein"/>
    <property type="match status" value="1"/>
</dbReference>
<reference evidence="13" key="2">
    <citation type="submission" date="2025-09" db="UniProtKB">
        <authorList>
            <consortium name="Ensembl"/>
        </authorList>
    </citation>
    <scope>IDENTIFICATION</scope>
</reference>
<evidence type="ECO:0000256" key="3">
    <source>
        <dbReference type="ARBA" id="ARBA00022670"/>
    </source>
</evidence>
<dbReference type="GO" id="GO:0006508">
    <property type="term" value="P:proteolysis"/>
    <property type="evidence" value="ECO:0007669"/>
    <property type="project" value="UniProtKB-KW"/>
</dbReference>
<evidence type="ECO:0000256" key="9">
    <source>
        <dbReference type="ARBA" id="ARBA00022918"/>
    </source>
</evidence>
<dbReference type="FunFam" id="3.10.10.10:FF:000007">
    <property type="entry name" value="Retrovirus-related Pol polyprotein from transposon 17.6-like Protein"/>
    <property type="match status" value="1"/>
</dbReference>